<dbReference type="GO" id="GO:0004222">
    <property type="term" value="F:metalloendopeptidase activity"/>
    <property type="evidence" value="ECO:0007669"/>
    <property type="project" value="InterPro"/>
</dbReference>
<evidence type="ECO:0000256" key="6">
    <source>
        <dbReference type="ARBA" id="ARBA00022833"/>
    </source>
</evidence>
<sequence>MPTTRFRSDPQLTARMVCVVVLVIAFHAVVFAYLAYASDVVMAAVLIGGALLAQWWFGDRAALKALGARTVTAEEQPELHGVVDRLCALADRPKPTVAIAEQPYANAFAVGRSPRHATVCVTTTLLDVLDGDELEAVIAHELAHIAHRDVVVMTGAASFRLLFEAAGRRVQDQDAEGDDGKRPATGPGATQQRSKFRWWMIVFWLYALVYYISGLLGSALSRYRELSADRSASYLTGNPTALASALTKLSGGSEQIPDRDLRAVGSVGEMMFVPMRQVGYLRSKFQTHPPVSERLDALADVAADLGRPLG</sequence>
<proteinExistence type="inferred from homology"/>
<dbReference type="EMBL" id="CP094970">
    <property type="protein sequence ID" value="UYM05426.1"/>
    <property type="molecule type" value="Genomic_DNA"/>
</dbReference>
<dbReference type="Proteomes" id="UP001164390">
    <property type="component" value="Chromosome"/>
</dbReference>
<evidence type="ECO:0000259" key="12">
    <source>
        <dbReference type="Pfam" id="PF01435"/>
    </source>
</evidence>
<keyword evidence="6 10" id="KW-0862">Zinc</keyword>
<protein>
    <submittedName>
        <fullName evidence="13">M48 family metalloprotease</fullName>
        <ecNumber evidence="13">3.4.24.-</ecNumber>
    </submittedName>
</protein>
<organism evidence="13 14">
    <name type="scientific">Solicola gregarius</name>
    <dbReference type="NCBI Taxonomy" id="2908642"/>
    <lineage>
        <taxon>Bacteria</taxon>
        <taxon>Bacillati</taxon>
        <taxon>Actinomycetota</taxon>
        <taxon>Actinomycetes</taxon>
        <taxon>Propionibacteriales</taxon>
        <taxon>Nocardioidaceae</taxon>
        <taxon>Solicola</taxon>
    </lineage>
</organism>
<feature type="domain" description="Peptidase M48" evidence="12">
    <location>
        <begin position="74"/>
        <end position="300"/>
    </location>
</feature>
<evidence type="ECO:0000256" key="3">
    <source>
        <dbReference type="ARBA" id="ARBA00022692"/>
    </source>
</evidence>
<keyword evidence="5 10" id="KW-0378">Hydrolase</keyword>
<dbReference type="RefSeq" id="WP_271634261.1">
    <property type="nucleotide sequence ID" value="NZ_CP094970.1"/>
</dbReference>
<dbReference type="EC" id="3.4.24.-" evidence="13"/>
<dbReference type="InterPro" id="IPR001915">
    <property type="entry name" value="Peptidase_M48"/>
</dbReference>
<dbReference type="Gene3D" id="3.30.2010.10">
    <property type="entry name" value="Metalloproteases ('zincins'), catalytic domain"/>
    <property type="match status" value="1"/>
</dbReference>
<reference evidence="13" key="1">
    <citation type="submission" date="2022-01" db="EMBL/GenBank/DDBJ databases">
        <title>Nocardioidaceae gen. sp. A5X3R13.</title>
        <authorList>
            <person name="Lopez Marin M.A."/>
            <person name="Uhlik O."/>
        </authorList>
    </citation>
    <scope>NUCLEOTIDE SEQUENCE</scope>
    <source>
        <strain evidence="13">A5X3R13</strain>
    </source>
</reference>
<keyword evidence="8 10" id="KW-0482">Metalloprotease</keyword>
<evidence type="ECO:0000256" key="7">
    <source>
        <dbReference type="ARBA" id="ARBA00022989"/>
    </source>
</evidence>
<evidence type="ECO:0000313" key="14">
    <source>
        <dbReference type="Proteomes" id="UP001164390"/>
    </source>
</evidence>
<dbReference type="Pfam" id="PF01435">
    <property type="entry name" value="Peptidase_M48"/>
    <property type="match status" value="1"/>
</dbReference>
<feature type="transmembrane region" description="Helical" evidence="11">
    <location>
        <begin position="12"/>
        <end position="34"/>
    </location>
</feature>
<evidence type="ECO:0000256" key="5">
    <source>
        <dbReference type="ARBA" id="ARBA00022801"/>
    </source>
</evidence>
<evidence type="ECO:0000256" key="2">
    <source>
        <dbReference type="ARBA" id="ARBA00022670"/>
    </source>
</evidence>
<dbReference type="CDD" id="cd07327">
    <property type="entry name" value="M48B_HtpX_like"/>
    <property type="match status" value="1"/>
</dbReference>
<evidence type="ECO:0000256" key="11">
    <source>
        <dbReference type="SAM" id="Phobius"/>
    </source>
</evidence>
<evidence type="ECO:0000256" key="9">
    <source>
        <dbReference type="ARBA" id="ARBA00023136"/>
    </source>
</evidence>
<dbReference type="PANTHER" id="PTHR43221">
    <property type="entry name" value="PROTEASE HTPX"/>
    <property type="match status" value="1"/>
</dbReference>
<evidence type="ECO:0000313" key="13">
    <source>
        <dbReference type="EMBL" id="UYM05426.1"/>
    </source>
</evidence>
<comment type="similarity">
    <text evidence="10">Belongs to the peptidase M48 family.</text>
</comment>
<keyword evidence="2 10" id="KW-0645">Protease</keyword>
<comment type="cofactor">
    <cofactor evidence="10">
        <name>Zn(2+)</name>
        <dbReference type="ChEBI" id="CHEBI:29105"/>
    </cofactor>
    <text evidence="10">Binds 1 zinc ion per subunit.</text>
</comment>
<keyword evidence="4" id="KW-0479">Metal-binding</keyword>
<evidence type="ECO:0000256" key="4">
    <source>
        <dbReference type="ARBA" id="ARBA00022723"/>
    </source>
</evidence>
<dbReference type="GO" id="GO:0046872">
    <property type="term" value="F:metal ion binding"/>
    <property type="evidence" value="ECO:0007669"/>
    <property type="project" value="UniProtKB-KW"/>
</dbReference>
<dbReference type="GO" id="GO:0006508">
    <property type="term" value="P:proteolysis"/>
    <property type="evidence" value="ECO:0007669"/>
    <property type="project" value="UniProtKB-KW"/>
</dbReference>
<keyword evidence="14" id="KW-1185">Reference proteome</keyword>
<gene>
    <name evidence="13" type="ORF">L0C25_23440</name>
</gene>
<name>A0AA46YLE3_9ACTN</name>
<dbReference type="InterPro" id="IPR050083">
    <property type="entry name" value="HtpX_protease"/>
</dbReference>
<evidence type="ECO:0000256" key="1">
    <source>
        <dbReference type="ARBA" id="ARBA00022475"/>
    </source>
</evidence>
<dbReference type="AlphaFoldDB" id="A0AA46YLE3"/>
<evidence type="ECO:0000256" key="8">
    <source>
        <dbReference type="ARBA" id="ARBA00023049"/>
    </source>
</evidence>
<evidence type="ECO:0000256" key="10">
    <source>
        <dbReference type="RuleBase" id="RU003983"/>
    </source>
</evidence>
<feature type="transmembrane region" description="Helical" evidence="11">
    <location>
        <begin position="40"/>
        <end position="57"/>
    </location>
</feature>
<keyword evidence="3 11" id="KW-0812">Transmembrane</keyword>
<keyword evidence="1" id="KW-1003">Cell membrane</keyword>
<keyword evidence="7 11" id="KW-1133">Transmembrane helix</keyword>
<keyword evidence="9 11" id="KW-0472">Membrane</keyword>
<accession>A0AA46YLE3</accession>
<dbReference type="PANTHER" id="PTHR43221:SF2">
    <property type="entry name" value="PROTEASE HTPX HOMOLOG"/>
    <property type="match status" value="1"/>
</dbReference>
<dbReference type="KEGG" id="sgrg:L0C25_23440"/>
<feature type="transmembrane region" description="Helical" evidence="11">
    <location>
        <begin position="198"/>
        <end position="220"/>
    </location>
</feature>